<dbReference type="InterPro" id="IPR000717">
    <property type="entry name" value="PCI_dom"/>
</dbReference>
<dbReference type="PROSITE" id="PS50250">
    <property type="entry name" value="PCI"/>
    <property type="match status" value="1"/>
</dbReference>
<sequence length="187" mass="21346">MAAEDAQNEARECVRTTIVNPQSFCFDHLLRLSAVNDLKKADPLLFEALTIFVYGSLSDYRRFIAAHPTFVRDELRVENEETLDIKIKQLTLISMAEKTQTISLLELAKNLDIPDNEDLELFLIDAIHANAIRGKINEIGAELVVDSHQQRVFESAQWEQLHTRLGGLLENVRWFRDNIRSVVEGGK</sequence>
<dbReference type="Pfam" id="PF01399">
    <property type="entry name" value="PCI"/>
    <property type="match status" value="1"/>
</dbReference>
<dbReference type="WBParaSite" id="Gr19_v10_g7043.t1">
    <property type="protein sequence ID" value="Gr19_v10_g7043.t1"/>
    <property type="gene ID" value="Gr19_v10_g7043"/>
</dbReference>
<dbReference type="GO" id="GO:0002183">
    <property type="term" value="P:cytoplasmic translational initiation"/>
    <property type="evidence" value="ECO:0007669"/>
    <property type="project" value="TreeGrafter"/>
</dbReference>
<dbReference type="SMART" id="SM00088">
    <property type="entry name" value="PINT"/>
    <property type="match status" value="1"/>
</dbReference>
<proteinExistence type="inferred from homology"/>
<evidence type="ECO:0000313" key="4">
    <source>
        <dbReference type="WBParaSite" id="Gr19_v10_g7043.t1"/>
    </source>
</evidence>
<evidence type="ECO:0000256" key="1">
    <source>
        <dbReference type="ARBA" id="ARBA00008482"/>
    </source>
</evidence>
<dbReference type="Proteomes" id="UP000887572">
    <property type="component" value="Unplaced"/>
</dbReference>
<dbReference type="InterPro" id="IPR045237">
    <property type="entry name" value="COPS7/eIF3m"/>
</dbReference>
<dbReference type="PANTHER" id="PTHR15350">
    <property type="entry name" value="COP9 SIGNALOSOME COMPLEX SUBUNIT 7/DENDRITIC CELL PROTEIN GA17"/>
    <property type="match status" value="1"/>
</dbReference>
<accession>A0A914I5T9</accession>
<feature type="domain" description="PCI" evidence="2">
    <location>
        <begin position="1"/>
        <end position="150"/>
    </location>
</feature>
<evidence type="ECO:0000313" key="3">
    <source>
        <dbReference type="Proteomes" id="UP000887572"/>
    </source>
</evidence>
<dbReference type="PANTHER" id="PTHR15350:SF2">
    <property type="entry name" value="EUKARYOTIC TRANSLATION INITIATION FACTOR 3 SUBUNIT M"/>
    <property type="match status" value="1"/>
</dbReference>
<protein>
    <submittedName>
        <fullName evidence="4">PCI domain-containing protein</fullName>
    </submittedName>
</protein>
<name>A0A914I5T9_GLORO</name>
<dbReference type="GO" id="GO:0005852">
    <property type="term" value="C:eukaryotic translation initiation factor 3 complex"/>
    <property type="evidence" value="ECO:0007669"/>
    <property type="project" value="TreeGrafter"/>
</dbReference>
<evidence type="ECO:0000259" key="2">
    <source>
        <dbReference type="PROSITE" id="PS50250"/>
    </source>
</evidence>
<organism evidence="3 4">
    <name type="scientific">Globodera rostochiensis</name>
    <name type="common">Golden nematode worm</name>
    <name type="synonym">Heterodera rostochiensis</name>
    <dbReference type="NCBI Taxonomy" id="31243"/>
    <lineage>
        <taxon>Eukaryota</taxon>
        <taxon>Metazoa</taxon>
        <taxon>Ecdysozoa</taxon>
        <taxon>Nematoda</taxon>
        <taxon>Chromadorea</taxon>
        <taxon>Rhabditida</taxon>
        <taxon>Tylenchina</taxon>
        <taxon>Tylenchomorpha</taxon>
        <taxon>Tylenchoidea</taxon>
        <taxon>Heteroderidae</taxon>
        <taxon>Heteroderinae</taxon>
        <taxon>Globodera</taxon>
    </lineage>
</organism>
<keyword evidence="3" id="KW-1185">Reference proteome</keyword>
<dbReference type="AlphaFoldDB" id="A0A914I5T9"/>
<comment type="similarity">
    <text evidence="1">Belongs to the CSN7/EIF3M family. CSN7 subfamily.</text>
</comment>
<reference evidence="4" key="1">
    <citation type="submission" date="2022-11" db="UniProtKB">
        <authorList>
            <consortium name="WormBaseParasite"/>
        </authorList>
    </citation>
    <scope>IDENTIFICATION</scope>
</reference>